<evidence type="ECO:0000256" key="5">
    <source>
        <dbReference type="ARBA" id="ARBA00010617"/>
    </source>
</evidence>
<keyword evidence="10 15" id="KW-0560">Oxidoreductase</keyword>
<evidence type="ECO:0000313" key="16">
    <source>
        <dbReference type="EnsemblMetazoa" id="PPAI001599-PA"/>
    </source>
</evidence>
<keyword evidence="8" id="KW-0256">Endoplasmic reticulum</keyword>
<name>A0A1B0D2M6_PHLPP</name>
<keyword evidence="9" id="KW-0492">Microsome</keyword>
<dbReference type="GO" id="GO:0020037">
    <property type="term" value="F:heme binding"/>
    <property type="evidence" value="ECO:0007669"/>
    <property type="project" value="InterPro"/>
</dbReference>
<keyword evidence="7 14" id="KW-0479">Metal-binding</keyword>
<dbReference type="InterPro" id="IPR017972">
    <property type="entry name" value="Cyt_P450_CS"/>
</dbReference>
<comment type="subcellular location">
    <subcellularLocation>
        <location evidence="4">Endoplasmic reticulum membrane</location>
        <topology evidence="4">Peripheral membrane protein</topology>
    </subcellularLocation>
    <subcellularLocation>
        <location evidence="3">Microsome membrane</location>
        <topology evidence="3">Peripheral membrane protein</topology>
    </subcellularLocation>
</comment>
<dbReference type="InterPro" id="IPR036396">
    <property type="entry name" value="Cyt_P450_sf"/>
</dbReference>
<evidence type="ECO:0008006" key="18">
    <source>
        <dbReference type="Google" id="ProtNLM"/>
    </source>
</evidence>
<evidence type="ECO:0000256" key="11">
    <source>
        <dbReference type="ARBA" id="ARBA00023004"/>
    </source>
</evidence>
<reference evidence="16" key="1">
    <citation type="submission" date="2022-08" db="UniProtKB">
        <authorList>
            <consortium name="EnsemblMetazoa"/>
        </authorList>
    </citation>
    <scope>IDENTIFICATION</scope>
    <source>
        <strain evidence="16">Israel</strain>
    </source>
</reference>
<comment type="function">
    <text evidence="2">May be involved in the metabolism of insect hormones and in the breakdown of synthetic insecticides.</text>
</comment>
<dbReference type="SUPFAM" id="SSF48264">
    <property type="entry name" value="Cytochrome P450"/>
    <property type="match status" value="1"/>
</dbReference>
<evidence type="ECO:0000256" key="14">
    <source>
        <dbReference type="PIRSR" id="PIRSR602403-1"/>
    </source>
</evidence>
<evidence type="ECO:0000256" key="3">
    <source>
        <dbReference type="ARBA" id="ARBA00004174"/>
    </source>
</evidence>
<evidence type="ECO:0000256" key="4">
    <source>
        <dbReference type="ARBA" id="ARBA00004406"/>
    </source>
</evidence>
<evidence type="ECO:0000256" key="10">
    <source>
        <dbReference type="ARBA" id="ARBA00023002"/>
    </source>
</evidence>
<keyword evidence="12 15" id="KW-0503">Monooxygenase</keyword>
<dbReference type="GO" id="GO:0005789">
    <property type="term" value="C:endoplasmic reticulum membrane"/>
    <property type="evidence" value="ECO:0007669"/>
    <property type="project" value="UniProtKB-SubCell"/>
</dbReference>
<dbReference type="Proteomes" id="UP000092462">
    <property type="component" value="Unassembled WGS sequence"/>
</dbReference>
<evidence type="ECO:0000256" key="7">
    <source>
        <dbReference type="ARBA" id="ARBA00022723"/>
    </source>
</evidence>
<keyword evidence="17" id="KW-1185">Reference proteome</keyword>
<evidence type="ECO:0000256" key="2">
    <source>
        <dbReference type="ARBA" id="ARBA00003690"/>
    </source>
</evidence>
<sequence>MLVRKAKNDYPIEDTPHTIPKDTLIFIPVYTVHHDPKIYPHPHKFNPERFNEENMRNRHPYTYLPFGEGPRNCIGMRFGLLQTRIGIITMLTNYRLTVCQKTPKAPPEFIPSSIVLKVKGGIWLRVDKL</sequence>
<comment type="cofactor">
    <cofactor evidence="1 14">
        <name>heme</name>
        <dbReference type="ChEBI" id="CHEBI:30413"/>
    </cofactor>
</comment>
<dbReference type="PANTHER" id="PTHR24292:SF100">
    <property type="entry name" value="CYTOCHROME P450 6A16, ISOFORM B-RELATED"/>
    <property type="match status" value="1"/>
</dbReference>
<evidence type="ECO:0000256" key="9">
    <source>
        <dbReference type="ARBA" id="ARBA00022848"/>
    </source>
</evidence>
<keyword evidence="13" id="KW-0472">Membrane</keyword>
<dbReference type="EnsemblMetazoa" id="PPAI001599-RA">
    <property type="protein sequence ID" value="PPAI001599-PA"/>
    <property type="gene ID" value="PPAI001599"/>
</dbReference>
<dbReference type="GO" id="GO:0004497">
    <property type="term" value="F:monooxygenase activity"/>
    <property type="evidence" value="ECO:0007669"/>
    <property type="project" value="UniProtKB-KW"/>
</dbReference>
<dbReference type="GO" id="GO:0016705">
    <property type="term" value="F:oxidoreductase activity, acting on paired donors, with incorporation or reduction of molecular oxygen"/>
    <property type="evidence" value="ECO:0007669"/>
    <property type="project" value="InterPro"/>
</dbReference>
<dbReference type="PANTHER" id="PTHR24292">
    <property type="entry name" value="CYTOCHROME P450"/>
    <property type="match status" value="1"/>
</dbReference>
<dbReference type="Gene3D" id="1.10.630.10">
    <property type="entry name" value="Cytochrome P450"/>
    <property type="match status" value="1"/>
</dbReference>
<dbReference type="Pfam" id="PF00067">
    <property type="entry name" value="p450"/>
    <property type="match status" value="1"/>
</dbReference>
<evidence type="ECO:0000256" key="6">
    <source>
        <dbReference type="ARBA" id="ARBA00022617"/>
    </source>
</evidence>
<organism evidence="16 17">
    <name type="scientific">Phlebotomus papatasi</name>
    <name type="common">Sandfly</name>
    <dbReference type="NCBI Taxonomy" id="29031"/>
    <lineage>
        <taxon>Eukaryota</taxon>
        <taxon>Metazoa</taxon>
        <taxon>Ecdysozoa</taxon>
        <taxon>Arthropoda</taxon>
        <taxon>Hexapoda</taxon>
        <taxon>Insecta</taxon>
        <taxon>Pterygota</taxon>
        <taxon>Neoptera</taxon>
        <taxon>Endopterygota</taxon>
        <taxon>Diptera</taxon>
        <taxon>Nematocera</taxon>
        <taxon>Psychodoidea</taxon>
        <taxon>Psychodidae</taxon>
        <taxon>Phlebotomus</taxon>
        <taxon>Phlebotomus</taxon>
    </lineage>
</organism>
<feature type="binding site" description="axial binding residue" evidence="14">
    <location>
        <position position="73"/>
    </location>
    <ligand>
        <name>heme</name>
        <dbReference type="ChEBI" id="CHEBI:30413"/>
    </ligand>
    <ligandPart>
        <name>Fe</name>
        <dbReference type="ChEBI" id="CHEBI:18248"/>
    </ligandPart>
</feature>
<dbReference type="GO" id="GO:0005506">
    <property type="term" value="F:iron ion binding"/>
    <property type="evidence" value="ECO:0007669"/>
    <property type="project" value="InterPro"/>
</dbReference>
<dbReference type="EMBL" id="AJVK01022947">
    <property type="status" value="NOT_ANNOTATED_CDS"/>
    <property type="molecule type" value="Genomic_DNA"/>
</dbReference>
<dbReference type="InterPro" id="IPR002403">
    <property type="entry name" value="Cyt_P450_E_grp-IV"/>
</dbReference>
<dbReference type="VEuPathDB" id="VectorBase:PPAI001599"/>
<dbReference type="PRINTS" id="PR00465">
    <property type="entry name" value="EP450IV"/>
</dbReference>
<evidence type="ECO:0000256" key="12">
    <source>
        <dbReference type="ARBA" id="ARBA00023033"/>
    </source>
</evidence>
<accession>A0A1B0D2M6</accession>
<keyword evidence="6 14" id="KW-0349">Heme</keyword>
<dbReference type="PROSITE" id="PS00086">
    <property type="entry name" value="CYTOCHROME_P450"/>
    <property type="match status" value="1"/>
</dbReference>
<protein>
    <recommendedName>
        <fullName evidence="18">Cytochrome P450</fullName>
    </recommendedName>
</protein>
<dbReference type="InterPro" id="IPR050476">
    <property type="entry name" value="Insect_CytP450_Detox"/>
</dbReference>
<dbReference type="AlphaFoldDB" id="A0A1B0D2M6"/>
<comment type="similarity">
    <text evidence="5 15">Belongs to the cytochrome P450 family.</text>
</comment>
<evidence type="ECO:0000313" key="17">
    <source>
        <dbReference type="Proteomes" id="UP000092462"/>
    </source>
</evidence>
<keyword evidence="11 14" id="KW-0408">Iron</keyword>
<dbReference type="InterPro" id="IPR001128">
    <property type="entry name" value="Cyt_P450"/>
</dbReference>
<evidence type="ECO:0000256" key="1">
    <source>
        <dbReference type="ARBA" id="ARBA00001971"/>
    </source>
</evidence>
<evidence type="ECO:0000256" key="13">
    <source>
        <dbReference type="ARBA" id="ARBA00023136"/>
    </source>
</evidence>
<evidence type="ECO:0000256" key="15">
    <source>
        <dbReference type="RuleBase" id="RU000461"/>
    </source>
</evidence>
<dbReference type="VEuPathDB" id="VectorBase:PPAPM1_003860"/>
<evidence type="ECO:0000256" key="8">
    <source>
        <dbReference type="ARBA" id="ARBA00022824"/>
    </source>
</evidence>
<proteinExistence type="inferred from homology"/>